<protein>
    <recommendedName>
        <fullName evidence="4">Outer membrane protein beta-barrel domain-containing protein</fullName>
    </recommendedName>
</protein>
<reference evidence="3" key="1">
    <citation type="journal article" date="2019" name="Int. J. Syst. Evol. Microbiol.">
        <title>The Global Catalogue of Microorganisms (GCM) 10K type strain sequencing project: providing services to taxonomists for standard genome sequencing and annotation.</title>
        <authorList>
            <consortium name="The Broad Institute Genomics Platform"/>
            <consortium name="The Broad Institute Genome Sequencing Center for Infectious Disease"/>
            <person name="Wu L."/>
            <person name="Ma J."/>
        </authorList>
    </citation>
    <scope>NUCLEOTIDE SEQUENCE [LARGE SCALE GENOMIC DNA]</scope>
    <source>
        <strain evidence="3">CCUG 55608</strain>
    </source>
</reference>
<gene>
    <name evidence="2" type="ORF">ACFQ4C_30170</name>
</gene>
<keyword evidence="3" id="KW-1185">Reference proteome</keyword>
<evidence type="ECO:0000313" key="3">
    <source>
        <dbReference type="Proteomes" id="UP001597116"/>
    </source>
</evidence>
<dbReference type="InterPro" id="IPR011250">
    <property type="entry name" value="OMP/PagP_B-barrel"/>
</dbReference>
<evidence type="ECO:0008006" key="4">
    <source>
        <dbReference type="Google" id="ProtNLM"/>
    </source>
</evidence>
<sequence length="212" mass="24326">MKKLLLFTTLCLSYFFAKAQQQIFKNTVRFNIESTNKRANTQHFQRAIARYSVSYDRNLGSKAWSIEGTLGYMQNYIREDLYGREGSYTGTRSKRIYMDFSFLYDLLPRDRHSLRIGGGPSAWYQQNAIANDVTVWVKPGTIQEVDYIEVRRTKKSEVVAGFNLQAAYDYSVLPRLLVGARVVGLSNLTKMHSLGAIGYNYLTIGMSVGYRF</sequence>
<dbReference type="RefSeq" id="WP_379885760.1">
    <property type="nucleotide sequence ID" value="NZ_JBHTLP010000045.1"/>
</dbReference>
<proteinExistence type="predicted"/>
<accession>A0ABW3QL20</accession>
<feature type="chain" id="PRO_5047383487" description="Outer membrane protein beta-barrel domain-containing protein" evidence="1">
    <location>
        <begin position="20"/>
        <end position="212"/>
    </location>
</feature>
<organism evidence="2 3">
    <name type="scientific">Larkinella insperata</name>
    <dbReference type="NCBI Taxonomy" id="332158"/>
    <lineage>
        <taxon>Bacteria</taxon>
        <taxon>Pseudomonadati</taxon>
        <taxon>Bacteroidota</taxon>
        <taxon>Cytophagia</taxon>
        <taxon>Cytophagales</taxon>
        <taxon>Spirosomataceae</taxon>
        <taxon>Larkinella</taxon>
    </lineage>
</organism>
<dbReference type="SUPFAM" id="SSF56925">
    <property type="entry name" value="OMPA-like"/>
    <property type="match status" value="1"/>
</dbReference>
<comment type="caution">
    <text evidence="2">The sequence shown here is derived from an EMBL/GenBank/DDBJ whole genome shotgun (WGS) entry which is preliminary data.</text>
</comment>
<keyword evidence="1" id="KW-0732">Signal</keyword>
<name>A0ABW3QL20_9BACT</name>
<dbReference type="Proteomes" id="UP001597116">
    <property type="component" value="Unassembled WGS sequence"/>
</dbReference>
<dbReference type="EMBL" id="JBHTLP010000045">
    <property type="protein sequence ID" value="MFD1145431.1"/>
    <property type="molecule type" value="Genomic_DNA"/>
</dbReference>
<evidence type="ECO:0000256" key="1">
    <source>
        <dbReference type="SAM" id="SignalP"/>
    </source>
</evidence>
<evidence type="ECO:0000313" key="2">
    <source>
        <dbReference type="EMBL" id="MFD1145431.1"/>
    </source>
</evidence>
<feature type="signal peptide" evidence="1">
    <location>
        <begin position="1"/>
        <end position="19"/>
    </location>
</feature>